<dbReference type="HOGENOM" id="CLU_367167_0_0_3"/>
<keyword evidence="1" id="KW-0812">Transmembrane</keyword>
<organism evidence="2 3">
    <name type="scientific">Phormidium nigroviride PCC 7112</name>
    <dbReference type="NCBI Taxonomy" id="179408"/>
    <lineage>
        <taxon>Bacteria</taxon>
        <taxon>Bacillati</taxon>
        <taxon>Cyanobacteriota</taxon>
        <taxon>Cyanophyceae</taxon>
        <taxon>Oscillatoriophycideae</taxon>
        <taxon>Oscillatoriales</taxon>
        <taxon>Oscillatoriaceae</taxon>
        <taxon>Phormidium</taxon>
    </lineage>
</organism>
<feature type="transmembrane region" description="Helical" evidence="1">
    <location>
        <begin position="250"/>
        <end position="268"/>
    </location>
</feature>
<dbReference type="OrthoDB" id="435368at2"/>
<evidence type="ECO:0000256" key="1">
    <source>
        <dbReference type="SAM" id="Phobius"/>
    </source>
</evidence>
<dbReference type="eggNOG" id="COG1807">
    <property type="taxonomic scope" value="Bacteria"/>
</dbReference>
<feature type="transmembrane region" description="Helical" evidence="1">
    <location>
        <begin position="623"/>
        <end position="640"/>
    </location>
</feature>
<name>K9VJH5_9CYAN</name>
<feature type="transmembrane region" description="Helical" evidence="1">
    <location>
        <begin position="280"/>
        <end position="308"/>
    </location>
</feature>
<sequence length="759" mass="84016">MLIAQHLWELSLFLIILVGPIPLSLSLAFENQKENNNYSFPHFLLVLLTGWSIAQVCIGLILGSADRLNISAVIVAEILICAIGFILIYTKNHKTFTLSQWQIPQLKQPLGKAESLIIVATAVAGVVLLETLATKPTTNYDSLWFHLPAIARWYQTHSFTLLDAAGNWIFEQEQARVYPYNWHVLSALFVLPFKEDFLAAFPLLIAWVLEGIAVYLLSIKFGATRIHGMAAASLVLTVPMMLNQVNTIQPDLPLAAIFTVGLYLGLSYHSSRAQSELSLFLAAAGMLAGIKITGIVYAASLLGGLAILELKRFAVNKKSAPANFRIRHFIKPVLLCGIACCLLLGGFWYARNLLQINYPVGEVGALKVPLEPVSLPSPIAAPIPPVQQQPASPLLKIWQSTLAAQFNPSNISHWQTVGLQIIIRLQLPFLAIALQVLAAPLAFIQGKTRIINQNNIILIILLASTGILYLITPYTSGTVGETIGQLSPILGFNLRYGFPFLSVLAIAAAATATLLKTQNKFILAVVLVSGFCGITSNTIFDYIKNASFTGDSIVWGSLLIDNLKSNPREAINSIWKILAPSWQYILPYPLFYLVSVTLAAILLKINPGLGWLDHLFPTRKKSIYIVIMGVCIGLLVIGHWREKRDFARTELYRGIYEYIDKNTVPDERIGFCLSSRSYLFYGRNLDRKVLYVPFRADRLSAWIDKLRQNKITTVGFGPLTETNAATRKALSWLTSAQGPLQPVFGKDFNTESVLYRLKN</sequence>
<dbReference type="AlphaFoldDB" id="K9VJH5"/>
<feature type="transmembrane region" description="Helical" evidence="1">
    <location>
        <begin position="456"/>
        <end position="476"/>
    </location>
</feature>
<evidence type="ECO:0000313" key="3">
    <source>
        <dbReference type="Proteomes" id="UP000010478"/>
    </source>
</evidence>
<feature type="transmembrane region" description="Helical" evidence="1">
    <location>
        <begin position="521"/>
        <end position="540"/>
    </location>
</feature>
<gene>
    <name evidence="2" type="ORF">Osc7112_2999</name>
</gene>
<evidence type="ECO:0008006" key="4">
    <source>
        <dbReference type="Google" id="ProtNLM"/>
    </source>
</evidence>
<feature type="transmembrane region" description="Helical" evidence="1">
    <location>
        <begin position="40"/>
        <end position="62"/>
    </location>
</feature>
<feature type="transmembrane region" description="Helical" evidence="1">
    <location>
        <begin position="496"/>
        <end position="514"/>
    </location>
</feature>
<proteinExistence type="predicted"/>
<keyword evidence="3" id="KW-1185">Reference proteome</keyword>
<evidence type="ECO:0000313" key="2">
    <source>
        <dbReference type="EMBL" id="AFZ07395.1"/>
    </source>
</evidence>
<feature type="transmembrane region" description="Helical" evidence="1">
    <location>
        <begin position="421"/>
        <end position="444"/>
    </location>
</feature>
<keyword evidence="1" id="KW-1133">Transmembrane helix</keyword>
<reference evidence="2 3" key="1">
    <citation type="submission" date="2012-05" db="EMBL/GenBank/DDBJ databases">
        <title>Finished chromosome of genome of Oscillatoria sp. PCC 7112.</title>
        <authorList>
            <consortium name="US DOE Joint Genome Institute"/>
            <person name="Gugger M."/>
            <person name="Coursin T."/>
            <person name="Rippka R."/>
            <person name="Tandeau De Marsac N."/>
            <person name="Huntemann M."/>
            <person name="Wei C.-L."/>
            <person name="Han J."/>
            <person name="Detter J.C."/>
            <person name="Han C."/>
            <person name="Tapia R."/>
            <person name="Davenport K."/>
            <person name="Daligault H."/>
            <person name="Erkkila T."/>
            <person name="Gu W."/>
            <person name="Munk A.C.C."/>
            <person name="Teshima H."/>
            <person name="Xu Y."/>
            <person name="Chain P."/>
            <person name="Chen A."/>
            <person name="Krypides N."/>
            <person name="Mavromatis K."/>
            <person name="Markowitz V."/>
            <person name="Szeto E."/>
            <person name="Ivanova N."/>
            <person name="Mikhailova N."/>
            <person name="Ovchinnikova G."/>
            <person name="Pagani I."/>
            <person name="Pati A."/>
            <person name="Goodwin L."/>
            <person name="Peters L."/>
            <person name="Pitluck S."/>
            <person name="Woyke T."/>
            <person name="Kerfeld C."/>
        </authorList>
    </citation>
    <scope>NUCLEOTIDE SEQUENCE [LARGE SCALE GENOMIC DNA]</scope>
    <source>
        <strain evidence="2 3">PCC 7112</strain>
    </source>
</reference>
<dbReference type="PATRIC" id="fig|179408.3.peg.3684"/>
<dbReference type="STRING" id="179408.Osc7112_2999"/>
<protein>
    <recommendedName>
        <fullName evidence="4">Glycosyltransferase RgtA/B/C/D-like domain-containing protein</fullName>
    </recommendedName>
</protein>
<feature type="transmembrane region" description="Helical" evidence="1">
    <location>
        <begin position="584"/>
        <end position="603"/>
    </location>
</feature>
<feature type="transmembrane region" description="Helical" evidence="1">
    <location>
        <begin position="197"/>
        <end position="217"/>
    </location>
</feature>
<accession>K9VJH5</accession>
<feature type="transmembrane region" description="Helical" evidence="1">
    <location>
        <begin position="68"/>
        <end position="89"/>
    </location>
</feature>
<dbReference type="Proteomes" id="UP000010478">
    <property type="component" value="Chromosome"/>
</dbReference>
<feature type="transmembrane region" description="Helical" evidence="1">
    <location>
        <begin position="6"/>
        <end position="28"/>
    </location>
</feature>
<dbReference type="KEGG" id="oni:Osc7112_2999"/>
<dbReference type="EMBL" id="CP003614">
    <property type="protein sequence ID" value="AFZ07395.1"/>
    <property type="molecule type" value="Genomic_DNA"/>
</dbReference>
<keyword evidence="1" id="KW-0472">Membrane</keyword>
<feature type="transmembrane region" description="Helical" evidence="1">
    <location>
        <begin position="329"/>
        <end position="350"/>
    </location>
</feature>